<proteinExistence type="predicted"/>
<accession>A0A1I7UTS5</accession>
<evidence type="ECO:0000313" key="2">
    <source>
        <dbReference type="WBParaSite" id="Csp11.Scaffold630.g19274.t1"/>
    </source>
</evidence>
<dbReference type="Gene3D" id="3.30.420.10">
    <property type="entry name" value="Ribonuclease H-like superfamily/Ribonuclease H"/>
    <property type="match status" value="1"/>
</dbReference>
<dbReference type="Proteomes" id="UP000095282">
    <property type="component" value="Unplaced"/>
</dbReference>
<dbReference type="InterPro" id="IPR036397">
    <property type="entry name" value="RNaseH_sf"/>
</dbReference>
<keyword evidence="1" id="KW-1185">Reference proteome</keyword>
<organism evidence="1 2">
    <name type="scientific">Caenorhabditis tropicalis</name>
    <dbReference type="NCBI Taxonomy" id="1561998"/>
    <lineage>
        <taxon>Eukaryota</taxon>
        <taxon>Metazoa</taxon>
        <taxon>Ecdysozoa</taxon>
        <taxon>Nematoda</taxon>
        <taxon>Chromadorea</taxon>
        <taxon>Rhabditida</taxon>
        <taxon>Rhabditina</taxon>
        <taxon>Rhabditomorpha</taxon>
        <taxon>Rhabditoidea</taxon>
        <taxon>Rhabditidae</taxon>
        <taxon>Peloderinae</taxon>
        <taxon>Caenorhabditis</taxon>
    </lineage>
</organism>
<name>A0A1I7UTS5_9PELO</name>
<evidence type="ECO:0000313" key="1">
    <source>
        <dbReference type="Proteomes" id="UP000095282"/>
    </source>
</evidence>
<sequence>MREDAVSFSLSYRRKAANILNVITGDNKWTLYVNYYHRCQWLKPGDSGVPTPKRELHPESYFCASGGAWKDRFIENVYQLIQQSQQTSTANN</sequence>
<reference evidence="2" key="1">
    <citation type="submission" date="2016-11" db="UniProtKB">
        <authorList>
            <consortium name="WormBaseParasite"/>
        </authorList>
    </citation>
    <scope>IDENTIFICATION</scope>
</reference>
<dbReference type="AlphaFoldDB" id="A0A1I7UTS5"/>
<protein>
    <submittedName>
        <fullName evidence="2">DUF1653 domain-containing protein</fullName>
    </submittedName>
</protein>
<dbReference type="WBParaSite" id="Csp11.Scaffold630.g19274.t1">
    <property type="protein sequence ID" value="Csp11.Scaffold630.g19274.t1"/>
    <property type="gene ID" value="Csp11.Scaffold630.g19274"/>
</dbReference>
<dbReference type="GO" id="GO:0003676">
    <property type="term" value="F:nucleic acid binding"/>
    <property type="evidence" value="ECO:0007669"/>
    <property type="project" value="InterPro"/>
</dbReference>